<evidence type="ECO:0000313" key="3">
    <source>
        <dbReference type="Proteomes" id="UP000052015"/>
    </source>
</evidence>
<sequence length="302" mass="32736">MIKLLAIFITLIISASSFSTLAWTSLTNLNSSSNSVLNNSAFEKELVDLSNSIENENILSIKRAKVAEAINLDKNKSKIDNTKVASAKVVAPEKNIASTKKIIAKPAKKEASSKSTRISATSTKTVRTSNSTKSKSSTKLVASRSSNGYGELLDWWSSVSNIFAIGSTARVIDLQTKKSFYVVRTYGHNHADVEAKTLNDTNTIKEIWGGWSWERRPVIVEVNGRRIAASMTAMPHAGVDSAPALKVVDNRSGGYGTGQNLDKIKGNGMDGHIDIHFLNSTRHKDGAVDKEHQAMVKKAAGF</sequence>
<keyword evidence="3" id="KW-1185">Reference proteome</keyword>
<reference evidence="2 3" key="1">
    <citation type="submission" date="2015-09" db="EMBL/GenBank/DDBJ databases">
        <title>Draft genome sequence of a Caloramator mitchellensis, a moderate thermophile from the Great Artesian Basin of Australia.</title>
        <authorList>
            <person name="Patel B.K."/>
        </authorList>
    </citation>
    <scope>NUCLEOTIDE SEQUENCE [LARGE SCALE GENOMIC DNA]</scope>
    <source>
        <strain evidence="2 3">VF08</strain>
    </source>
</reference>
<accession>A0A0R3JU94</accession>
<protein>
    <submittedName>
        <fullName evidence="2">Uncharacterized protein</fullName>
    </submittedName>
</protein>
<dbReference type="EMBL" id="LKHP01000004">
    <property type="protein sequence ID" value="KRQ87115.1"/>
    <property type="molecule type" value="Genomic_DNA"/>
</dbReference>
<dbReference type="AlphaFoldDB" id="A0A0R3JU94"/>
<dbReference type="Proteomes" id="UP000052015">
    <property type="component" value="Unassembled WGS sequence"/>
</dbReference>
<evidence type="ECO:0000313" key="2">
    <source>
        <dbReference type="EMBL" id="KRQ87115.1"/>
    </source>
</evidence>
<proteinExistence type="predicted"/>
<dbReference type="OrthoDB" id="529831at2"/>
<evidence type="ECO:0000256" key="1">
    <source>
        <dbReference type="SAM" id="MobiDB-lite"/>
    </source>
</evidence>
<dbReference type="STRING" id="908809.ABG79_00913"/>
<gene>
    <name evidence="2" type="ORF">ABG79_00913</name>
</gene>
<organism evidence="2 3">
    <name type="scientific">Caloramator mitchellensis</name>
    <dbReference type="NCBI Taxonomy" id="908809"/>
    <lineage>
        <taxon>Bacteria</taxon>
        <taxon>Bacillati</taxon>
        <taxon>Bacillota</taxon>
        <taxon>Clostridia</taxon>
        <taxon>Eubacteriales</taxon>
        <taxon>Clostridiaceae</taxon>
        <taxon>Caloramator</taxon>
    </lineage>
</organism>
<feature type="compositionally biased region" description="Low complexity" evidence="1">
    <location>
        <begin position="121"/>
        <end position="138"/>
    </location>
</feature>
<feature type="region of interest" description="Disordered" evidence="1">
    <location>
        <begin position="113"/>
        <end position="138"/>
    </location>
</feature>
<dbReference type="RefSeq" id="WP_057977586.1">
    <property type="nucleotide sequence ID" value="NZ_LKHP01000004.1"/>
</dbReference>
<dbReference type="PATRIC" id="fig|908809.3.peg.925"/>
<name>A0A0R3JU94_CALMK</name>
<comment type="caution">
    <text evidence="2">The sequence shown here is derived from an EMBL/GenBank/DDBJ whole genome shotgun (WGS) entry which is preliminary data.</text>
</comment>